<feature type="chain" id="PRO_5010996022" evidence="1">
    <location>
        <begin position="18"/>
        <end position="225"/>
    </location>
</feature>
<comment type="caution">
    <text evidence="2">The sequence shown here is derived from an EMBL/GenBank/DDBJ whole genome shotgun (WGS) entry which is preliminary data.</text>
</comment>
<dbReference type="AlphaFoldDB" id="A0A1Y2HS67"/>
<sequence>MRSPASLLLAILALVLPDPSPTNNGTANAGNNSPTPAAGNSTLPGGSGLTAIFFGNVATLPPACGKLVTETVQPLLLDPECEVAKFAQAALKAVSQVPECGNQLTFGAAIVAAFYGSNAYCALEQSKALEEAKVAANATADAWPQPTLLTAKCGEEWIKNSEKVELQLAVKTESGASSTGGAGTAAGADKPSGAGKAMVTVSSLLNECRLHIRTSHDTKTSIAVK</sequence>
<keyword evidence="1" id="KW-0732">Signal</keyword>
<dbReference type="Proteomes" id="UP000193411">
    <property type="component" value="Unassembled WGS sequence"/>
</dbReference>
<evidence type="ECO:0000256" key="1">
    <source>
        <dbReference type="SAM" id="SignalP"/>
    </source>
</evidence>
<gene>
    <name evidence="2" type="ORF">BCR44DRAFT_1430235</name>
</gene>
<evidence type="ECO:0000313" key="3">
    <source>
        <dbReference type="Proteomes" id="UP000193411"/>
    </source>
</evidence>
<accession>A0A1Y2HS67</accession>
<name>A0A1Y2HS67_9FUNG</name>
<protein>
    <submittedName>
        <fullName evidence="2">Uncharacterized protein</fullName>
    </submittedName>
</protein>
<feature type="signal peptide" evidence="1">
    <location>
        <begin position="1"/>
        <end position="17"/>
    </location>
</feature>
<reference evidence="2 3" key="1">
    <citation type="submission" date="2016-07" db="EMBL/GenBank/DDBJ databases">
        <title>Pervasive Adenine N6-methylation of Active Genes in Fungi.</title>
        <authorList>
            <consortium name="DOE Joint Genome Institute"/>
            <person name="Mondo S.J."/>
            <person name="Dannebaum R.O."/>
            <person name="Kuo R.C."/>
            <person name="Labutti K."/>
            <person name="Haridas S."/>
            <person name="Kuo A."/>
            <person name="Salamov A."/>
            <person name="Ahrendt S.R."/>
            <person name="Lipzen A."/>
            <person name="Sullivan W."/>
            <person name="Andreopoulos W.B."/>
            <person name="Clum A."/>
            <person name="Lindquist E."/>
            <person name="Daum C."/>
            <person name="Ramamoorthy G.K."/>
            <person name="Gryganskyi A."/>
            <person name="Culley D."/>
            <person name="Magnuson J.K."/>
            <person name="James T.Y."/>
            <person name="O'Malley M.A."/>
            <person name="Stajich J.E."/>
            <person name="Spatafora J.W."/>
            <person name="Visel A."/>
            <person name="Grigoriev I.V."/>
        </authorList>
    </citation>
    <scope>NUCLEOTIDE SEQUENCE [LARGE SCALE GENOMIC DNA]</scope>
    <source>
        <strain evidence="2 3">PL171</strain>
    </source>
</reference>
<dbReference type="OrthoDB" id="5583571at2759"/>
<proteinExistence type="predicted"/>
<dbReference type="EMBL" id="MCFL01000012">
    <property type="protein sequence ID" value="ORZ37440.1"/>
    <property type="molecule type" value="Genomic_DNA"/>
</dbReference>
<evidence type="ECO:0000313" key="2">
    <source>
        <dbReference type="EMBL" id="ORZ37440.1"/>
    </source>
</evidence>
<keyword evidence="3" id="KW-1185">Reference proteome</keyword>
<organism evidence="2 3">
    <name type="scientific">Catenaria anguillulae PL171</name>
    <dbReference type="NCBI Taxonomy" id="765915"/>
    <lineage>
        <taxon>Eukaryota</taxon>
        <taxon>Fungi</taxon>
        <taxon>Fungi incertae sedis</taxon>
        <taxon>Blastocladiomycota</taxon>
        <taxon>Blastocladiomycetes</taxon>
        <taxon>Blastocladiales</taxon>
        <taxon>Catenariaceae</taxon>
        <taxon>Catenaria</taxon>
    </lineage>
</organism>